<sequence>MKETIGGDTTSIETEAVSNKEEKTMKQIINVFSENDWTYEESIHFLPEIEKLLKLICFKQRILKKD</sequence>
<dbReference type="Proteomes" id="UP000014040">
    <property type="component" value="Unassembled WGS sequence"/>
</dbReference>
<dbReference type="RefSeq" id="WP_016101654.1">
    <property type="nucleotide sequence ID" value="NZ_KB976279.1"/>
</dbReference>
<organism evidence="1 2">
    <name type="scientific">Bacillus cereus VD021</name>
    <dbReference type="NCBI Taxonomy" id="1053224"/>
    <lineage>
        <taxon>Bacteria</taxon>
        <taxon>Bacillati</taxon>
        <taxon>Bacillota</taxon>
        <taxon>Bacilli</taxon>
        <taxon>Bacillales</taxon>
        <taxon>Bacillaceae</taxon>
        <taxon>Bacillus</taxon>
        <taxon>Bacillus cereus group</taxon>
    </lineage>
</organism>
<dbReference type="HOGENOM" id="CLU_2821885_0_0_9"/>
<evidence type="ECO:0000313" key="2">
    <source>
        <dbReference type="Proteomes" id="UP000014040"/>
    </source>
</evidence>
<evidence type="ECO:0000313" key="1">
    <source>
        <dbReference type="EMBL" id="EOO74927.1"/>
    </source>
</evidence>
<proteinExistence type="predicted"/>
<reference evidence="1 2" key="1">
    <citation type="submission" date="2012-12" db="EMBL/GenBank/DDBJ databases">
        <title>The Genome Sequence of Bacillus cereus VD021.</title>
        <authorList>
            <consortium name="The Broad Institute Genome Sequencing Platform"/>
            <consortium name="The Broad Institute Genome Sequencing Center for Infectious Disease"/>
            <person name="Feldgarden M."/>
            <person name="Van der Auwera G.A."/>
            <person name="Mahillon J."/>
            <person name="Duprez V."/>
            <person name="Timmery S."/>
            <person name="Mattelet C."/>
            <person name="Dierick K."/>
            <person name="Sun M."/>
            <person name="Yu Z."/>
            <person name="Zhu L."/>
            <person name="Hu X."/>
            <person name="Shank E.B."/>
            <person name="Swiecicka I."/>
            <person name="Hansen B.M."/>
            <person name="Andrup L."/>
            <person name="Walker B."/>
            <person name="Young S.K."/>
            <person name="Zeng Q."/>
            <person name="Gargeya S."/>
            <person name="Fitzgerald M."/>
            <person name="Haas B."/>
            <person name="Abouelleil A."/>
            <person name="Alvarado L."/>
            <person name="Arachchi H.M."/>
            <person name="Berlin A.M."/>
            <person name="Chapman S.B."/>
            <person name="Dewar J."/>
            <person name="Goldberg J."/>
            <person name="Griggs A."/>
            <person name="Gujja S."/>
            <person name="Hansen M."/>
            <person name="Howarth C."/>
            <person name="Imamovic A."/>
            <person name="Larimer J."/>
            <person name="McCowan C."/>
            <person name="Murphy C."/>
            <person name="Neiman D."/>
            <person name="Pearson M."/>
            <person name="Priest M."/>
            <person name="Roberts A."/>
            <person name="Saif S."/>
            <person name="Shea T."/>
            <person name="Sisk P."/>
            <person name="Sykes S."/>
            <person name="Wortman J."/>
            <person name="Nusbaum C."/>
            <person name="Birren B."/>
        </authorList>
    </citation>
    <scope>NUCLEOTIDE SEQUENCE [LARGE SCALE GENOMIC DNA]</scope>
    <source>
        <strain evidence="1 2">VD021</strain>
    </source>
</reference>
<accession>R8HQB3</accession>
<name>R8HQB3_BACCE</name>
<dbReference type="AlphaFoldDB" id="R8HQB3"/>
<dbReference type="EMBL" id="AHES01000022">
    <property type="protein sequence ID" value="EOO74927.1"/>
    <property type="molecule type" value="Genomic_DNA"/>
</dbReference>
<protein>
    <submittedName>
        <fullName evidence="1">Uncharacterized protein</fullName>
    </submittedName>
</protein>
<dbReference type="PATRIC" id="fig|1053224.3.peg.2425"/>
<gene>
    <name evidence="1" type="ORF">IIC_02381</name>
</gene>
<comment type="caution">
    <text evidence="1">The sequence shown here is derived from an EMBL/GenBank/DDBJ whole genome shotgun (WGS) entry which is preliminary data.</text>
</comment>